<evidence type="ECO:0000313" key="2">
    <source>
        <dbReference type="EMBL" id="TCL65533.1"/>
    </source>
</evidence>
<dbReference type="Proteomes" id="UP000295455">
    <property type="component" value="Unassembled WGS sequence"/>
</dbReference>
<dbReference type="Pfam" id="PF02922">
    <property type="entry name" value="CBM_48"/>
    <property type="match status" value="1"/>
</dbReference>
<dbReference type="InterPro" id="IPR013783">
    <property type="entry name" value="Ig-like_fold"/>
</dbReference>
<dbReference type="SUPFAM" id="SSF81296">
    <property type="entry name" value="E set domains"/>
    <property type="match status" value="1"/>
</dbReference>
<dbReference type="AlphaFoldDB" id="A0A4R1RHI7"/>
<dbReference type="InterPro" id="IPR014756">
    <property type="entry name" value="Ig_E-set"/>
</dbReference>
<feature type="domain" description="Glycoside hydrolase family 13 N-terminal" evidence="1">
    <location>
        <begin position="36"/>
        <end position="104"/>
    </location>
</feature>
<reference evidence="2 3" key="1">
    <citation type="submission" date="2019-03" db="EMBL/GenBank/DDBJ databases">
        <title>Genomic Encyclopedia of Type Strains, Phase IV (KMG-IV): sequencing the most valuable type-strain genomes for metagenomic binning, comparative biology and taxonomic classification.</title>
        <authorList>
            <person name="Goeker M."/>
        </authorList>
    </citation>
    <scope>NUCLEOTIDE SEQUENCE [LARGE SCALE GENOMIC DNA]</scope>
    <source>
        <strain evidence="2 3">DSM 18792</strain>
    </source>
</reference>
<dbReference type="Gene3D" id="2.60.40.10">
    <property type="entry name" value="Immunoglobulins"/>
    <property type="match status" value="1"/>
</dbReference>
<dbReference type="CDD" id="cd07184">
    <property type="entry name" value="E_set_Isoamylase_like_N"/>
    <property type="match status" value="1"/>
</dbReference>
<evidence type="ECO:0000313" key="3">
    <source>
        <dbReference type="Proteomes" id="UP000295455"/>
    </source>
</evidence>
<sequence>MPLTGKFFHKFVALNNTKNIIMAITKQYLKSKPVCKVTFSILAEDAKKVSVVGTFNDWNAKAAPLKKLKNGTFKGTVDLDQDNSYEFKYIVDGAFINDDAADAYVWNDFAAADNGVVTV</sequence>
<organism evidence="2 3">
    <name type="scientific">Mariniflexile fucanivorans</name>
    <dbReference type="NCBI Taxonomy" id="264023"/>
    <lineage>
        <taxon>Bacteria</taxon>
        <taxon>Pseudomonadati</taxon>
        <taxon>Bacteroidota</taxon>
        <taxon>Flavobacteriia</taxon>
        <taxon>Flavobacteriales</taxon>
        <taxon>Flavobacteriaceae</taxon>
        <taxon>Mariniflexile</taxon>
    </lineage>
</organism>
<gene>
    <name evidence="2" type="ORF">EV196_105195</name>
</gene>
<dbReference type="GO" id="GO:0004553">
    <property type="term" value="F:hydrolase activity, hydrolyzing O-glycosyl compounds"/>
    <property type="evidence" value="ECO:0007669"/>
    <property type="project" value="InterPro"/>
</dbReference>
<comment type="caution">
    <text evidence="2">The sequence shown here is derived from an EMBL/GenBank/DDBJ whole genome shotgun (WGS) entry which is preliminary data.</text>
</comment>
<dbReference type="GO" id="GO:0005975">
    <property type="term" value="P:carbohydrate metabolic process"/>
    <property type="evidence" value="ECO:0007669"/>
    <property type="project" value="InterPro"/>
</dbReference>
<accession>A0A4R1RHI7</accession>
<protein>
    <submittedName>
        <fullName evidence="2">Putative carbohydrate-binding protein with CBM48</fullName>
    </submittedName>
</protein>
<dbReference type="InterPro" id="IPR004193">
    <property type="entry name" value="Glyco_hydro_13_N"/>
</dbReference>
<name>A0A4R1RHI7_9FLAO</name>
<proteinExistence type="predicted"/>
<dbReference type="EMBL" id="SLUP01000005">
    <property type="protein sequence ID" value="TCL65533.1"/>
    <property type="molecule type" value="Genomic_DNA"/>
</dbReference>
<evidence type="ECO:0000259" key="1">
    <source>
        <dbReference type="Pfam" id="PF02922"/>
    </source>
</evidence>
<keyword evidence="3" id="KW-1185">Reference proteome</keyword>